<evidence type="ECO:0000313" key="8">
    <source>
        <dbReference type="Proteomes" id="UP001479436"/>
    </source>
</evidence>
<organism evidence="7 8">
    <name type="scientific">Basidiobolus ranarum</name>
    <dbReference type="NCBI Taxonomy" id="34480"/>
    <lineage>
        <taxon>Eukaryota</taxon>
        <taxon>Fungi</taxon>
        <taxon>Fungi incertae sedis</taxon>
        <taxon>Zoopagomycota</taxon>
        <taxon>Entomophthoromycotina</taxon>
        <taxon>Basidiobolomycetes</taxon>
        <taxon>Basidiobolales</taxon>
        <taxon>Basidiobolaceae</taxon>
        <taxon>Basidiobolus</taxon>
    </lineage>
</organism>
<keyword evidence="8" id="KW-1185">Reference proteome</keyword>
<comment type="similarity">
    <text evidence="2">Belongs to the SURF4 family.</text>
</comment>
<evidence type="ECO:0000256" key="4">
    <source>
        <dbReference type="ARBA" id="ARBA00022989"/>
    </source>
</evidence>
<keyword evidence="3 6" id="KW-0812">Transmembrane</keyword>
<dbReference type="Pfam" id="PF02077">
    <property type="entry name" value="SURF4"/>
    <property type="match status" value="1"/>
</dbReference>
<evidence type="ECO:0000256" key="2">
    <source>
        <dbReference type="ARBA" id="ARBA00006945"/>
    </source>
</evidence>
<feature type="transmembrane region" description="Helical" evidence="6">
    <location>
        <begin position="249"/>
        <end position="268"/>
    </location>
</feature>
<dbReference type="Proteomes" id="UP001479436">
    <property type="component" value="Unassembled WGS sequence"/>
</dbReference>
<feature type="transmembrane region" description="Helical" evidence="6">
    <location>
        <begin position="160"/>
        <end position="179"/>
    </location>
</feature>
<feature type="transmembrane region" description="Helical" evidence="6">
    <location>
        <begin position="93"/>
        <end position="112"/>
    </location>
</feature>
<feature type="transmembrane region" description="Helical" evidence="6">
    <location>
        <begin position="185"/>
        <end position="205"/>
    </location>
</feature>
<gene>
    <name evidence="7" type="primary">ERV29_11</name>
    <name evidence="7" type="ORF">K7432_010799</name>
</gene>
<sequence>MESVRRFSANIETLISKTASPLKPVIPVIARFLLVVTFFEDSIRIIAQWSDQLVYLERYRGFYNGANHIFLSLNVFIMCTGSLMVIAKKYSECAVAGLFAVVISQTIGYGLFFDFNFFLRNVSILGGLLMLLADSLTHNNNKRKSLFPGLPSVSRVDRSTYFQLAGRILLIFLFLSFVFAGEMTALRIAASVIGLVASAMVVIGFKAKFSALFLVLFLSVFNVIINNWWTIHHNHPTRDFVMYDFFQTLSIMGGLLLLVSMGPGGISVDEKKKNY</sequence>
<dbReference type="InterPro" id="IPR002995">
    <property type="entry name" value="Surf4"/>
</dbReference>
<proteinExistence type="inferred from homology"/>
<comment type="caution">
    <text evidence="7">The sequence shown here is derived from an EMBL/GenBank/DDBJ whole genome shotgun (WGS) entry which is preliminary data.</text>
</comment>
<feature type="transmembrane region" description="Helical" evidence="6">
    <location>
        <begin position="67"/>
        <end position="86"/>
    </location>
</feature>
<evidence type="ECO:0000256" key="5">
    <source>
        <dbReference type="ARBA" id="ARBA00023136"/>
    </source>
</evidence>
<keyword evidence="5 6" id="KW-0472">Membrane</keyword>
<evidence type="ECO:0000313" key="7">
    <source>
        <dbReference type="EMBL" id="KAK9703321.1"/>
    </source>
</evidence>
<evidence type="ECO:0000256" key="1">
    <source>
        <dbReference type="ARBA" id="ARBA00004141"/>
    </source>
</evidence>
<name>A0ABR2VVW8_9FUNG</name>
<reference evidence="7 8" key="1">
    <citation type="submission" date="2023-04" db="EMBL/GenBank/DDBJ databases">
        <title>Genome of Basidiobolus ranarum AG-B5.</title>
        <authorList>
            <person name="Stajich J.E."/>
            <person name="Carter-House D."/>
            <person name="Gryganskyi A."/>
        </authorList>
    </citation>
    <scope>NUCLEOTIDE SEQUENCE [LARGE SCALE GENOMIC DNA]</scope>
    <source>
        <strain evidence="7 8">AG-B5</strain>
    </source>
</reference>
<comment type="subcellular location">
    <subcellularLocation>
        <location evidence="1">Membrane</location>
        <topology evidence="1">Multi-pass membrane protein</topology>
    </subcellularLocation>
</comment>
<feature type="transmembrane region" description="Helical" evidence="6">
    <location>
        <begin position="212"/>
        <end position="229"/>
    </location>
</feature>
<evidence type="ECO:0000256" key="6">
    <source>
        <dbReference type="SAM" id="Phobius"/>
    </source>
</evidence>
<evidence type="ECO:0000256" key="3">
    <source>
        <dbReference type="ARBA" id="ARBA00022692"/>
    </source>
</evidence>
<keyword evidence="4 6" id="KW-1133">Transmembrane helix</keyword>
<accession>A0ABR2VVW8</accession>
<protein>
    <submittedName>
        <fullName evidence="7">ER-derived vesicles protein erv29</fullName>
    </submittedName>
</protein>
<dbReference type="EMBL" id="JASJQH010007649">
    <property type="protein sequence ID" value="KAK9703321.1"/>
    <property type="molecule type" value="Genomic_DNA"/>
</dbReference>